<feature type="repeat" description="WD" evidence="3">
    <location>
        <begin position="489"/>
        <end position="530"/>
    </location>
</feature>
<feature type="repeat" description="WD" evidence="3">
    <location>
        <begin position="447"/>
        <end position="488"/>
    </location>
</feature>
<evidence type="ECO:0000256" key="3">
    <source>
        <dbReference type="PROSITE-ProRule" id="PRU00221"/>
    </source>
</evidence>
<evidence type="ECO:0000256" key="4">
    <source>
        <dbReference type="PROSITE-ProRule" id="PRU10141"/>
    </source>
</evidence>
<organism evidence="7 8">
    <name type="scientific">Trichocoleus desertorum GB2-A4</name>
    <dbReference type="NCBI Taxonomy" id="2933944"/>
    <lineage>
        <taxon>Bacteria</taxon>
        <taxon>Bacillati</taxon>
        <taxon>Cyanobacteriota</taxon>
        <taxon>Cyanophyceae</taxon>
        <taxon>Leptolyngbyales</taxon>
        <taxon>Trichocoleusaceae</taxon>
        <taxon>Trichocoleus</taxon>
    </lineage>
</organism>
<dbReference type="Gene3D" id="1.10.510.10">
    <property type="entry name" value="Transferase(Phosphotransferase) domain 1"/>
    <property type="match status" value="1"/>
</dbReference>
<dbReference type="InterPro" id="IPR011009">
    <property type="entry name" value="Kinase-like_dom_sf"/>
</dbReference>
<dbReference type="Gene3D" id="3.30.200.20">
    <property type="entry name" value="Phosphorylase Kinase, domain 1"/>
    <property type="match status" value="1"/>
</dbReference>
<dbReference type="SUPFAM" id="SSF50978">
    <property type="entry name" value="WD40 repeat-like"/>
    <property type="match status" value="1"/>
</dbReference>
<dbReference type="InterPro" id="IPR019775">
    <property type="entry name" value="WD40_repeat_CS"/>
</dbReference>
<feature type="region of interest" description="Disordered" evidence="5">
    <location>
        <begin position="273"/>
        <end position="349"/>
    </location>
</feature>
<feature type="compositionally biased region" description="Polar residues" evidence="5">
    <location>
        <begin position="337"/>
        <end position="349"/>
    </location>
</feature>
<keyword evidence="1 3" id="KW-0853">WD repeat</keyword>
<dbReference type="SUPFAM" id="SSF56112">
    <property type="entry name" value="Protein kinase-like (PK-like)"/>
    <property type="match status" value="1"/>
</dbReference>
<dbReference type="PANTHER" id="PTHR44019">
    <property type="entry name" value="WD REPEAT-CONTAINING PROTEIN 55"/>
    <property type="match status" value="1"/>
</dbReference>
<comment type="caution">
    <text evidence="7">The sequence shown here is derived from an EMBL/GenBank/DDBJ whole genome shotgun (WGS) entry which is preliminary data.</text>
</comment>
<dbReference type="InterPro" id="IPR036322">
    <property type="entry name" value="WD40_repeat_dom_sf"/>
</dbReference>
<dbReference type="InterPro" id="IPR020472">
    <property type="entry name" value="WD40_PAC1"/>
</dbReference>
<dbReference type="PROSITE" id="PS50294">
    <property type="entry name" value="WD_REPEATS_REGION"/>
    <property type="match status" value="7"/>
</dbReference>
<gene>
    <name evidence="7" type="ORF">NC998_14110</name>
</gene>
<feature type="binding site" evidence="4">
    <location>
        <position position="39"/>
    </location>
    <ligand>
        <name>ATP</name>
        <dbReference type="ChEBI" id="CHEBI:30616"/>
    </ligand>
</feature>
<dbReference type="GO" id="GO:0016301">
    <property type="term" value="F:kinase activity"/>
    <property type="evidence" value="ECO:0007669"/>
    <property type="project" value="UniProtKB-KW"/>
</dbReference>
<sequence length="650" mass="70974">MIPLLRDRYRILQPIGQGGFGRTYLAIDEDRLKTRCVVKQFSPQVQSARSLDKAIRLFDQEAVRLHELGEHPQIPALLAYFEQEQRLYLVQQFIEGLNLSQELQQQGRFSEQKIRDVLADLLPVLRFVHECQVVHRDITPSNIVRRKLDHKLVLIDFGVAKLLRDVTLAQPGTKIGTEGYSPIEQLRSGKAYPASDLYSLGATCLYLMTRVKPEDLYDPLQGRWLWRDYLAKKGTNISQQLGQILDKLLKDLVSDRYQAVDEVLQDLQAVAAPLPDSAPKPSNPPLSSIPPTSQPPRSRPLTSQPPTSRPSGYSISSFTSGPSSSTPVSQPVSQPITANPSAGRTFSGPRQSQAALWRCVGTLTGHSSWVMSLAMSSRKQILASGSLDDTIKVWNLQTGSLIRTLPGHLKAVNSVAISPDGQLLVSGSDDTTVKIWNLQTGDLLNNLVGHSRDVNSVMITPNGLLLASGSEDRTVRLWKVRTGELLRTLSGTAGMVKSVAISPNSLLLASGGLDNQIKLWHLGSGELTRTLYGHFNSVNSVAITPDGQILASGSKDKSIRLWNLSTGELVRTLTGHSDMVNAIAITPDGRMLISGSSDKTIKIWSIGTGDLICNLTDHSNPVSAIAVSAGGQLFASGSWDNTIKIWQLTS</sequence>
<dbReference type="Gene3D" id="2.130.10.10">
    <property type="entry name" value="YVTN repeat-like/Quinoprotein amine dehydrogenase"/>
    <property type="match status" value="3"/>
</dbReference>
<proteinExistence type="predicted"/>
<dbReference type="PRINTS" id="PR00320">
    <property type="entry name" value="GPROTEINBRPT"/>
</dbReference>
<feature type="repeat" description="WD" evidence="3">
    <location>
        <begin position="405"/>
        <end position="446"/>
    </location>
</feature>
<accession>A0ABV0J8X2</accession>
<feature type="repeat" description="WD" evidence="3">
    <location>
        <begin position="615"/>
        <end position="650"/>
    </location>
</feature>
<dbReference type="EMBL" id="JAMPKM010000008">
    <property type="protein sequence ID" value="MEP0818230.1"/>
    <property type="molecule type" value="Genomic_DNA"/>
</dbReference>
<feature type="repeat" description="WD" evidence="3">
    <location>
        <begin position="573"/>
        <end position="614"/>
    </location>
</feature>
<evidence type="ECO:0000256" key="1">
    <source>
        <dbReference type="ARBA" id="ARBA00022574"/>
    </source>
</evidence>
<dbReference type="InterPro" id="IPR001680">
    <property type="entry name" value="WD40_rpt"/>
</dbReference>
<evidence type="ECO:0000313" key="7">
    <source>
        <dbReference type="EMBL" id="MEP0818230.1"/>
    </source>
</evidence>
<dbReference type="SMART" id="SM00320">
    <property type="entry name" value="WD40"/>
    <property type="match status" value="7"/>
</dbReference>
<dbReference type="InterPro" id="IPR000719">
    <property type="entry name" value="Prot_kinase_dom"/>
</dbReference>
<keyword evidence="2" id="KW-0677">Repeat</keyword>
<evidence type="ECO:0000256" key="5">
    <source>
        <dbReference type="SAM" id="MobiDB-lite"/>
    </source>
</evidence>
<feature type="repeat" description="WD" evidence="3">
    <location>
        <begin position="363"/>
        <end position="404"/>
    </location>
</feature>
<evidence type="ECO:0000313" key="8">
    <source>
        <dbReference type="Proteomes" id="UP001464891"/>
    </source>
</evidence>
<dbReference type="PROSITE" id="PS50082">
    <property type="entry name" value="WD_REPEATS_2"/>
    <property type="match status" value="7"/>
</dbReference>
<keyword evidence="8" id="KW-1185">Reference proteome</keyword>
<keyword evidence="7" id="KW-0418">Kinase</keyword>
<dbReference type="CDD" id="cd00200">
    <property type="entry name" value="WD40"/>
    <property type="match status" value="1"/>
</dbReference>
<keyword evidence="7" id="KW-0808">Transferase</keyword>
<dbReference type="PROSITE" id="PS00678">
    <property type="entry name" value="WD_REPEATS_1"/>
    <property type="match status" value="3"/>
</dbReference>
<dbReference type="PROSITE" id="PS50011">
    <property type="entry name" value="PROTEIN_KINASE_DOM"/>
    <property type="match status" value="1"/>
</dbReference>
<dbReference type="Pfam" id="PF00069">
    <property type="entry name" value="Pkinase"/>
    <property type="match status" value="1"/>
</dbReference>
<feature type="repeat" description="WD" evidence="3">
    <location>
        <begin position="531"/>
        <end position="572"/>
    </location>
</feature>
<dbReference type="CDD" id="cd14014">
    <property type="entry name" value="STKc_PknB_like"/>
    <property type="match status" value="1"/>
</dbReference>
<protein>
    <submittedName>
        <fullName evidence="7">Protein kinase</fullName>
    </submittedName>
</protein>
<evidence type="ECO:0000256" key="2">
    <source>
        <dbReference type="ARBA" id="ARBA00022737"/>
    </source>
</evidence>
<name>A0ABV0J8X2_9CYAN</name>
<dbReference type="Pfam" id="PF00400">
    <property type="entry name" value="WD40"/>
    <property type="match status" value="7"/>
</dbReference>
<dbReference type="InterPro" id="IPR050505">
    <property type="entry name" value="WDR55/POC1"/>
</dbReference>
<feature type="compositionally biased region" description="Low complexity" evidence="5">
    <location>
        <begin position="310"/>
        <end position="336"/>
    </location>
</feature>
<dbReference type="InterPro" id="IPR015943">
    <property type="entry name" value="WD40/YVTN_repeat-like_dom_sf"/>
</dbReference>
<dbReference type="InterPro" id="IPR017441">
    <property type="entry name" value="Protein_kinase_ATP_BS"/>
</dbReference>
<keyword evidence="4" id="KW-0067">ATP-binding</keyword>
<reference evidence="7 8" key="1">
    <citation type="submission" date="2022-04" db="EMBL/GenBank/DDBJ databases">
        <title>Positive selection, recombination, and allopatry shape intraspecific diversity of widespread and dominant cyanobacteria.</title>
        <authorList>
            <person name="Wei J."/>
            <person name="Shu W."/>
            <person name="Hu C."/>
        </authorList>
    </citation>
    <scope>NUCLEOTIDE SEQUENCE [LARGE SCALE GENOMIC DNA]</scope>
    <source>
        <strain evidence="7 8">GB2-A4</strain>
    </source>
</reference>
<evidence type="ECO:0000259" key="6">
    <source>
        <dbReference type="PROSITE" id="PS50011"/>
    </source>
</evidence>
<keyword evidence="4" id="KW-0547">Nucleotide-binding</keyword>
<dbReference type="PANTHER" id="PTHR44019:SF8">
    <property type="entry name" value="POC1 CENTRIOLAR PROTEIN HOMOLOG"/>
    <property type="match status" value="1"/>
</dbReference>
<feature type="domain" description="Protein kinase" evidence="6">
    <location>
        <begin position="9"/>
        <end position="268"/>
    </location>
</feature>
<feature type="compositionally biased region" description="Pro residues" evidence="5">
    <location>
        <begin position="276"/>
        <end position="298"/>
    </location>
</feature>
<dbReference type="Proteomes" id="UP001464891">
    <property type="component" value="Unassembled WGS sequence"/>
</dbReference>
<dbReference type="PROSITE" id="PS00107">
    <property type="entry name" value="PROTEIN_KINASE_ATP"/>
    <property type="match status" value="1"/>
</dbReference>